<evidence type="ECO:0000313" key="1">
    <source>
        <dbReference type="EMBL" id="KGG10538.1"/>
    </source>
</evidence>
<proteinExistence type="predicted"/>
<comment type="caution">
    <text evidence="1">The sequence shown here is derived from an EMBL/GenBank/DDBJ whole genome shotgun (WGS) entry which is preliminary data.</text>
</comment>
<name>A0A0A2B936_PROMR</name>
<dbReference type="Proteomes" id="UP000030481">
    <property type="component" value="Unassembled WGS sequence"/>
</dbReference>
<evidence type="ECO:0008006" key="3">
    <source>
        <dbReference type="Google" id="ProtNLM"/>
    </source>
</evidence>
<gene>
    <name evidence="1" type="ORF">EV01_0166</name>
</gene>
<evidence type="ECO:0000313" key="2">
    <source>
        <dbReference type="Proteomes" id="UP000030481"/>
    </source>
</evidence>
<dbReference type="AlphaFoldDB" id="A0A0A2B936"/>
<dbReference type="EMBL" id="JNAR01000002">
    <property type="protein sequence ID" value="KGG10538.1"/>
    <property type="molecule type" value="Genomic_DNA"/>
</dbReference>
<accession>A0A0A2B936</accession>
<protein>
    <recommendedName>
        <fullName evidence="3">Glycosyltransferase</fullName>
    </recommendedName>
</protein>
<reference evidence="2" key="1">
    <citation type="journal article" date="2014" name="Sci. Data">
        <title>Genomes of diverse isolates of the marine cyanobacterium Prochlorococcus.</title>
        <authorList>
            <person name="Biller S."/>
            <person name="Berube P."/>
            <person name="Thompson J."/>
            <person name="Kelly L."/>
            <person name="Roggensack S."/>
            <person name="Awad L."/>
            <person name="Roache-Johnson K."/>
            <person name="Ding H."/>
            <person name="Giovannoni S.J."/>
            <person name="Moore L.R."/>
            <person name="Chisholm S.W."/>
        </authorList>
    </citation>
    <scope>NUCLEOTIDE SEQUENCE [LARGE SCALE GENOMIC DNA]</scope>
</reference>
<sequence length="241" mass="28554">MNYIKDLYIITPFKGNNIKRLKETIESLKKLKVGFKVTHLLIHYSSKLEIIENLKSFNKTKTYDLLTYSIKKPGIYNAINKGLDNIRIDDSYLVLGSGDILKSENNQKINLLNENIIFINYKLSNNLETKLFRNKYLGMPYCHNAIIFKNNYLRYSTKYKISSDYEYFMNYIRINKINLEKCKNNINYQINLIFEAESGISSNSIFRKNFENLLICFRYFGLKGIFINLINKILKIFSYLR</sequence>
<organism evidence="1 2">
    <name type="scientific">Prochlorococcus marinus str. MIT 9401</name>
    <dbReference type="NCBI Taxonomy" id="167551"/>
    <lineage>
        <taxon>Bacteria</taxon>
        <taxon>Bacillati</taxon>
        <taxon>Cyanobacteriota</taxon>
        <taxon>Cyanophyceae</taxon>
        <taxon>Synechococcales</taxon>
        <taxon>Prochlorococcaceae</taxon>
        <taxon>Prochlorococcus</taxon>
    </lineage>
</organism>
<dbReference type="RefSeq" id="WP_032518322.1">
    <property type="nucleotide sequence ID" value="NZ_JNAR01000002.1"/>
</dbReference>